<evidence type="ECO:0000313" key="3">
    <source>
        <dbReference type="Proteomes" id="UP000712281"/>
    </source>
</evidence>
<protein>
    <submittedName>
        <fullName evidence="2">Uncharacterized protein</fullName>
    </submittedName>
</protein>
<name>A0A8S9MLH4_BRACR</name>
<evidence type="ECO:0000313" key="2">
    <source>
        <dbReference type="EMBL" id="KAF2619317.1"/>
    </source>
</evidence>
<comment type="caution">
    <text evidence="2">The sequence shown here is derived from an EMBL/GenBank/DDBJ whole genome shotgun (WGS) entry which is preliminary data.</text>
</comment>
<dbReference type="EMBL" id="QGKW02000007">
    <property type="protein sequence ID" value="KAF2619317.1"/>
    <property type="molecule type" value="Genomic_DNA"/>
</dbReference>
<organism evidence="2 3">
    <name type="scientific">Brassica cretica</name>
    <name type="common">Mustard</name>
    <dbReference type="NCBI Taxonomy" id="69181"/>
    <lineage>
        <taxon>Eukaryota</taxon>
        <taxon>Viridiplantae</taxon>
        <taxon>Streptophyta</taxon>
        <taxon>Embryophyta</taxon>
        <taxon>Tracheophyta</taxon>
        <taxon>Spermatophyta</taxon>
        <taxon>Magnoliopsida</taxon>
        <taxon>eudicotyledons</taxon>
        <taxon>Gunneridae</taxon>
        <taxon>Pentapetalae</taxon>
        <taxon>rosids</taxon>
        <taxon>malvids</taxon>
        <taxon>Brassicales</taxon>
        <taxon>Brassicaceae</taxon>
        <taxon>Brassiceae</taxon>
        <taxon>Brassica</taxon>
    </lineage>
</organism>
<dbReference type="Proteomes" id="UP000712281">
    <property type="component" value="Unassembled WGS sequence"/>
</dbReference>
<gene>
    <name evidence="2" type="ORF">F2Q68_00038970</name>
</gene>
<accession>A0A8S9MLH4</accession>
<feature type="compositionally biased region" description="Basic and acidic residues" evidence="1">
    <location>
        <begin position="74"/>
        <end position="93"/>
    </location>
</feature>
<sequence length="176" mass="20374">MKRKGKISKRESSGFLYISHSKKLITATDFKKPQTISRRINDAGIIAACHCGAEYETKYSASIKTHTATSIDSGHQKSTDIPHEESVDSRPEEWENDYYNPTLDAYTRQHMHTEEYDENYEEERAIEYRATLDEEDKLLEKECTIVRHDKFAIDRHSTSTMMPKASIDRHCLLQIG</sequence>
<evidence type="ECO:0000256" key="1">
    <source>
        <dbReference type="SAM" id="MobiDB-lite"/>
    </source>
</evidence>
<proteinExistence type="predicted"/>
<dbReference type="AlphaFoldDB" id="A0A8S9MLH4"/>
<feature type="region of interest" description="Disordered" evidence="1">
    <location>
        <begin position="68"/>
        <end position="94"/>
    </location>
</feature>
<reference evidence="2" key="1">
    <citation type="submission" date="2019-12" db="EMBL/GenBank/DDBJ databases">
        <title>Genome sequencing and annotation of Brassica cretica.</title>
        <authorList>
            <person name="Studholme D.J."/>
            <person name="Sarris P.F."/>
        </authorList>
    </citation>
    <scope>NUCLEOTIDE SEQUENCE</scope>
    <source>
        <strain evidence="2">PFS-001/15</strain>
        <tissue evidence="2">Leaf</tissue>
    </source>
</reference>